<evidence type="ECO:0000313" key="1">
    <source>
        <dbReference type="EMBL" id="TKR76525.1"/>
    </source>
</evidence>
<sequence length="97" mass="10928">MVLVVDRPAAIYGRSEDPDNFNYSVPLLSNLLVISQWTIAYLSDKDTPELFDSLEIDGDGMRLSEPDALDCLNDKKNYQFKNCKLLNIKGGEPQQGF</sequence>
<reference evidence="1 2" key="2">
    <citation type="journal article" date="2019" name="G3 (Bethesda)">
        <title>Hybrid Assembly of the Genome of the Entomopathogenic Nematode Steinernema carpocapsae Identifies the X-Chromosome.</title>
        <authorList>
            <person name="Serra L."/>
            <person name="Macchietto M."/>
            <person name="Macias-Munoz A."/>
            <person name="McGill C.J."/>
            <person name="Rodriguez I.M."/>
            <person name="Rodriguez B."/>
            <person name="Murad R."/>
            <person name="Mortazavi A."/>
        </authorList>
    </citation>
    <scope>NUCLEOTIDE SEQUENCE [LARGE SCALE GENOMIC DNA]</scope>
    <source>
        <strain evidence="1 2">ALL</strain>
    </source>
</reference>
<comment type="caution">
    <text evidence="1">The sequence shown here is derived from an EMBL/GenBank/DDBJ whole genome shotgun (WGS) entry which is preliminary data.</text>
</comment>
<organism evidence="1 2">
    <name type="scientific">Steinernema carpocapsae</name>
    <name type="common">Entomopathogenic nematode</name>
    <dbReference type="NCBI Taxonomy" id="34508"/>
    <lineage>
        <taxon>Eukaryota</taxon>
        <taxon>Metazoa</taxon>
        <taxon>Ecdysozoa</taxon>
        <taxon>Nematoda</taxon>
        <taxon>Chromadorea</taxon>
        <taxon>Rhabditida</taxon>
        <taxon>Tylenchina</taxon>
        <taxon>Panagrolaimomorpha</taxon>
        <taxon>Strongyloidoidea</taxon>
        <taxon>Steinernematidae</taxon>
        <taxon>Steinernema</taxon>
    </lineage>
</organism>
<dbReference type="AlphaFoldDB" id="A0A4V6A1S3"/>
<protein>
    <submittedName>
        <fullName evidence="1">Uncharacterized protein</fullName>
    </submittedName>
</protein>
<reference evidence="1 2" key="1">
    <citation type="journal article" date="2015" name="Genome Biol.">
        <title>Comparative genomics of Steinernema reveals deeply conserved gene regulatory networks.</title>
        <authorList>
            <person name="Dillman A.R."/>
            <person name="Macchietto M."/>
            <person name="Porter C.F."/>
            <person name="Rogers A."/>
            <person name="Williams B."/>
            <person name="Antoshechkin I."/>
            <person name="Lee M.M."/>
            <person name="Goodwin Z."/>
            <person name="Lu X."/>
            <person name="Lewis E.E."/>
            <person name="Goodrich-Blair H."/>
            <person name="Stock S.P."/>
            <person name="Adams B.J."/>
            <person name="Sternberg P.W."/>
            <person name="Mortazavi A."/>
        </authorList>
    </citation>
    <scope>NUCLEOTIDE SEQUENCE [LARGE SCALE GENOMIC DNA]</scope>
    <source>
        <strain evidence="1 2">ALL</strain>
    </source>
</reference>
<dbReference type="EMBL" id="AZBU02000005">
    <property type="protein sequence ID" value="TKR76525.1"/>
    <property type="molecule type" value="Genomic_DNA"/>
</dbReference>
<gene>
    <name evidence="1" type="ORF">L596_017649</name>
</gene>
<name>A0A4V6A1S3_STECR</name>
<dbReference type="Proteomes" id="UP000298663">
    <property type="component" value="Unassembled WGS sequence"/>
</dbReference>
<keyword evidence="2" id="KW-1185">Reference proteome</keyword>
<proteinExistence type="predicted"/>
<accession>A0A4V6A1S3</accession>
<evidence type="ECO:0000313" key="2">
    <source>
        <dbReference type="Proteomes" id="UP000298663"/>
    </source>
</evidence>